<evidence type="ECO:0000256" key="1">
    <source>
        <dbReference type="ARBA" id="ARBA00004123"/>
    </source>
</evidence>
<keyword evidence="15" id="KW-1185">Reference proteome</keyword>
<dbReference type="Gene3D" id="1.20.930.10">
    <property type="entry name" value="Conserved domain common to transcription factors TFIIS, elongin A, CRSP70"/>
    <property type="match status" value="1"/>
</dbReference>
<evidence type="ECO:0000256" key="5">
    <source>
        <dbReference type="ARBA" id="ARBA00022833"/>
    </source>
</evidence>
<evidence type="ECO:0000256" key="3">
    <source>
        <dbReference type="ARBA" id="ARBA00022723"/>
    </source>
</evidence>
<dbReference type="PROSITE" id="PS51319">
    <property type="entry name" value="TFIIS_N"/>
    <property type="match status" value="1"/>
</dbReference>
<keyword evidence="3 10" id="KW-0479">Metal-binding</keyword>
<evidence type="ECO:0000259" key="12">
    <source>
        <dbReference type="PROSITE" id="PS51133"/>
    </source>
</evidence>
<dbReference type="InterPro" id="IPR003618">
    <property type="entry name" value="TFIIS_cen_dom"/>
</dbReference>
<dbReference type="SUPFAM" id="SSF57783">
    <property type="entry name" value="Zinc beta-ribbon"/>
    <property type="match status" value="1"/>
</dbReference>
<keyword evidence="4 8" id="KW-0863">Zinc-finger</keyword>
<evidence type="ECO:0000259" key="14">
    <source>
        <dbReference type="PROSITE" id="PS51321"/>
    </source>
</evidence>
<keyword evidence="6 9" id="KW-0539">Nucleus</keyword>
<evidence type="ECO:0000259" key="13">
    <source>
        <dbReference type="PROSITE" id="PS51319"/>
    </source>
</evidence>
<feature type="region of interest" description="Disordered" evidence="11">
    <location>
        <begin position="83"/>
        <end position="137"/>
    </location>
</feature>
<dbReference type="SUPFAM" id="SSF47676">
    <property type="entry name" value="Conserved domain common to transcription factors TFIIS, elongin A, CRSP70"/>
    <property type="match status" value="1"/>
</dbReference>
<dbReference type="InterPro" id="IPR035441">
    <property type="entry name" value="TFIIS/LEDGF_dom_sf"/>
</dbReference>
<dbReference type="RefSeq" id="XP_006818876.1">
    <property type="nucleotide sequence ID" value="XM_006818813.1"/>
</dbReference>
<dbReference type="CDD" id="cd00183">
    <property type="entry name" value="TFIIS_I"/>
    <property type="match status" value="1"/>
</dbReference>
<keyword evidence="5 10" id="KW-0862">Zinc</keyword>
<dbReference type="SMART" id="SM00510">
    <property type="entry name" value="TFS2M"/>
    <property type="match status" value="1"/>
</dbReference>
<feature type="compositionally biased region" description="Basic and acidic residues" evidence="11">
    <location>
        <begin position="91"/>
        <end position="103"/>
    </location>
</feature>
<dbReference type="InterPro" id="IPR003617">
    <property type="entry name" value="TFIIS/CRSP70_N_sub"/>
</dbReference>
<dbReference type="InterPro" id="IPR036575">
    <property type="entry name" value="TFIIS_cen_dom_sf"/>
</dbReference>
<evidence type="ECO:0000313" key="15">
    <source>
        <dbReference type="Proteomes" id="UP000694865"/>
    </source>
</evidence>
<evidence type="ECO:0000256" key="8">
    <source>
        <dbReference type="PROSITE-ProRule" id="PRU00472"/>
    </source>
</evidence>
<keyword evidence="10" id="KW-0238">DNA-binding</keyword>
<dbReference type="Gene3D" id="2.20.25.10">
    <property type="match status" value="1"/>
</dbReference>
<dbReference type="SUPFAM" id="SSF46942">
    <property type="entry name" value="Elongation factor TFIIS domain 2"/>
    <property type="match status" value="1"/>
</dbReference>
<feature type="domain" description="TFIIS-type" evidence="12">
    <location>
        <begin position="264"/>
        <end position="304"/>
    </location>
</feature>
<proteinExistence type="inferred from homology"/>
<sequence length="306" mass="34092">MPGTEEEVIRIGKQLEKMVSKNASDLGNAFDLLKSLKELPMTLEVLQKTRIGMSVNSLRKQSSNEEVISLAKSLIKSWKKLLPAPSSSKSSNKDNQDSSRDSPTDLSQDGNSINSNNDNSSSSQSKSSSKFQVPKTNDAVREKCREMLTNALKTPLGDIESVGTEELGEPEEIAATIEDCIFTEFTNTEAKYKTRVRSRVANLKDVRNPILRQQVLCGSIPPEKIANMTAEEMASDRLKELRRELTKEAIREAQMSTTGGTKTSLLKCGKCKKRNCTYNQVQTRSADEPMTTFVFCNECGNRWKFC</sequence>
<evidence type="ECO:0000256" key="6">
    <source>
        <dbReference type="ARBA" id="ARBA00023242"/>
    </source>
</evidence>
<evidence type="ECO:0000256" key="7">
    <source>
        <dbReference type="ARBA" id="ARBA00025408"/>
    </source>
</evidence>
<evidence type="ECO:0000313" key="16">
    <source>
        <dbReference type="RefSeq" id="XP_006818876.1"/>
    </source>
</evidence>
<keyword evidence="10" id="KW-0805">Transcription regulation</keyword>
<comment type="similarity">
    <text evidence="2 10">Belongs to the TFS-II family.</text>
</comment>
<evidence type="ECO:0000256" key="2">
    <source>
        <dbReference type="ARBA" id="ARBA00009647"/>
    </source>
</evidence>
<dbReference type="PANTHER" id="PTHR11477:SF0">
    <property type="entry name" value="IP08861P-RELATED"/>
    <property type="match status" value="1"/>
</dbReference>
<dbReference type="InterPro" id="IPR001222">
    <property type="entry name" value="Znf_TFIIS"/>
</dbReference>
<evidence type="ECO:0000256" key="10">
    <source>
        <dbReference type="RuleBase" id="RU368078"/>
    </source>
</evidence>
<protein>
    <recommendedName>
        <fullName evidence="10">Transcription elongation factor</fullName>
    </recommendedName>
</protein>
<gene>
    <name evidence="16" type="primary">LOC100375679</name>
</gene>
<evidence type="ECO:0000256" key="11">
    <source>
        <dbReference type="SAM" id="MobiDB-lite"/>
    </source>
</evidence>
<feature type="domain" description="TFIIS N-terminal" evidence="13">
    <location>
        <begin position="6"/>
        <end position="85"/>
    </location>
</feature>
<dbReference type="Pfam" id="PF08711">
    <property type="entry name" value="Med26"/>
    <property type="match status" value="1"/>
</dbReference>
<dbReference type="InterPro" id="IPR017923">
    <property type="entry name" value="TFIIS_N"/>
</dbReference>
<feature type="domain" description="TFIIS central" evidence="14">
    <location>
        <begin position="140"/>
        <end position="261"/>
    </location>
</feature>
<dbReference type="SMART" id="SM00509">
    <property type="entry name" value="TFS2N"/>
    <property type="match status" value="1"/>
</dbReference>
<dbReference type="GeneID" id="100375679"/>
<feature type="compositionally biased region" description="Low complexity" evidence="11">
    <location>
        <begin position="107"/>
        <end position="130"/>
    </location>
</feature>
<keyword evidence="10" id="KW-0804">Transcription</keyword>
<dbReference type="Gene3D" id="1.10.472.30">
    <property type="entry name" value="Transcription elongation factor S-II, central domain"/>
    <property type="match status" value="1"/>
</dbReference>
<dbReference type="InterPro" id="IPR006289">
    <property type="entry name" value="TFSII"/>
</dbReference>
<dbReference type="PROSITE" id="PS51133">
    <property type="entry name" value="ZF_TFIIS_2"/>
    <property type="match status" value="1"/>
</dbReference>
<dbReference type="SMART" id="SM00440">
    <property type="entry name" value="ZnF_C2C2"/>
    <property type="match status" value="1"/>
</dbReference>
<dbReference type="InterPro" id="IPR035100">
    <property type="entry name" value="TF_IIS-typ"/>
</dbReference>
<dbReference type="NCBIfam" id="TIGR01385">
    <property type="entry name" value="TFSII"/>
    <property type="match status" value="1"/>
</dbReference>
<dbReference type="Proteomes" id="UP000694865">
    <property type="component" value="Unplaced"/>
</dbReference>
<dbReference type="PIRSF" id="PIRSF006704">
    <property type="entry name" value="TF_IIS"/>
    <property type="match status" value="1"/>
</dbReference>
<evidence type="ECO:0000256" key="9">
    <source>
        <dbReference type="PROSITE-ProRule" id="PRU00649"/>
    </source>
</evidence>
<organism evidence="15 16">
    <name type="scientific">Saccoglossus kowalevskii</name>
    <name type="common">Acorn worm</name>
    <dbReference type="NCBI Taxonomy" id="10224"/>
    <lineage>
        <taxon>Eukaryota</taxon>
        <taxon>Metazoa</taxon>
        <taxon>Hemichordata</taxon>
        <taxon>Enteropneusta</taxon>
        <taxon>Harrimaniidae</taxon>
        <taxon>Saccoglossus</taxon>
    </lineage>
</organism>
<dbReference type="PROSITE" id="PS00466">
    <property type="entry name" value="ZF_TFIIS_1"/>
    <property type="match status" value="1"/>
</dbReference>
<dbReference type="Pfam" id="PF07500">
    <property type="entry name" value="TFIIS_M"/>
    <property type="match status" value="1"/>
</dbReference>
<dbReference type="PROSITE" id="PS51321">
    <property type="entry name" value="TFIIS_CENTRAL"/>
    <property type="match status" value="1"/>
</dbReference>
<reference evidence="16" key="1">
    <citation type="submission" date="2025-08" db="UniProtKB">
        <authorList>
            <consortium name="RefSeq"/>
        </authorList>
    </citation>
    <scope>IDENTIFICATION</scope>
    <source>
        <tissue evidence="16">Testes</tissue>
    </source>
</reference>
<evidence type="ECO:0000256" key="4">
    <source>
        <dbReference type="ARBA" id="ARBA00022771"/>
    </source>
</evidence>
<name>A0ABM0MFT5_SACKO</name>
<comment type="function">
    <text evidence="7">Necessary for efficient RNA polymerase II transcription elongation past template-encoded arresting sites. The arresting sites in DNA have the property of trapping a certain fraction of elongating RNA polymerases that pass through, resulting in locked ternary complexes. Cleavage of the nascent transcript by S-II allows the resumption of elongation from the new 3'-terminus.</text>
</comment>
<dbReference type="PANTHER" id="PTHR11477">
    <property type="entry name" value="TRANSCRIPTION FACTOR S-II ZINC FINGER DOMAIN-CONTAINING PROTEIN"/>
    <property type="match status" value="1"/>
</dbReference>
<comment type="subcellular location">
    <subcellularLocation>
        <location evidence="1 9 10">Nucleus</location>
    </subcellularLocation>
</comment>
<dbReference type="CDD" id="cd13749">
    <property type="entry name" value="Zn-ribbon_TFIIS"/>
    <property type="match status" value="1"/>
</dbReference>
<accession>A0ABM0MFT5</accession>
<dbReference type="Pfam" id="PF01096">
    <property type="entry name" value="Zn_ribbon_TFIIS"/>
    <property type="match status" value="1"/>
</dbReference>